<name>A0ABD5NFB1_9EURY</name>
<dbReference type="GeneID" id="69119022"/>
<keyword evidence="1" id="KW-1133">Transmembrane helix</keyword>
<evidence type="ECO:0008006" key="4">
    <source>
        <dbReference type="Google" id="ProtNLM"/>
    </source>
</evidence>
<keyword evidence="1" id="KW-0812">Transmembrane</keyword>
<evidence type="ECO:0000313" key="2">
    <source>
        <dbReference type="EMBL" id="MFC3477985.1"/>
    </source>
</evidence>
<dbReference type="InterPro" id="IPR055957">
    <property type="entry name" value="DUF7535"/>
</dbReference>
<feature type="transmembrane region" description="Helical" evidence="1">
    <location>
        <begin position="30"/>
        <end position="55"/>
    </location>
</feature>
<dbReference type="EMBL" id="JBHRWN010000002">
    <property type="protein sequence ID" value="MFC3477985.1"/>
    <property type="molecule type" value="Genomic_DNA"/>
</dbReference>
<gene>
    <name evidence="2" type="ORF">ACFOKC_09615</name>
</gene>
<reference evidence="2 3" key="1">
    <citation type="journal article" date="2019" name="Int. J. Syst. Evol. Microbiol.">
        <title>The Global Catalogue of Microorganisms (GCM) 10K type strain sequencing project: providing services to taxonomists for standard genome sequencing and annotation.</title>
        <authorList>
            <consortium name="The Broad Institute Genomics Platform"/>
            <consortium name="The Broad Institute Genome Sequencing Center for Infectious Disease"/>
            <person name="Wu L."/>
            <person name="Ma J."/>
        </authorList>
    </citation>
    <scope>NUCLEOTIDE SEQUENCE [LARGE SCALE GENOMIC DNA]</scope>
    <source>
        <strain evidence="2 3">CGMCC 1.12562</strain>
    </source>
</reference>
<dbReference type="Proteomes" id="UP001595660">
    <property type="component" value="Unassembled WGS sequence"/>
</dbReference>
<sequence>MSVAPEPAKRVLRTVTPPYRSRPDAEMTTVGWMVFLGLLAVLVPLLPFVLVVWLISKVADFVSGQVGGE</sequence>
<dbReference type="RefSeq" id="WP_232570897.1">
    <property type="nucleotide sequence ID" value="NZ_CP089466.1"/>
</dbReference>
<keyword evidence="1" id="KW-0472">Membrane</keyword>
<evidence type="ECO:0000256" key="1">
    <source>
        <dbReference type="SAM" id="Phobius"/>
    </source>
</evidence>
<organism evidence="2 3">
    <name type="scientific">Halobacterium litoreum</name>
    <dbReference type="NCBI Taxonomy" id="2039234"/>
    <lineage>
        <taxon>Archaea</taxon>
        <taxon>Methanobacteriati</taxon>
        <taxon>Methanobacteriota</taxon>
        <taxon>Stenosarchaea group</taxon>
        <taxon>Halobacteria</taxon>
        <taxon>Halobacteriales</taxon>
        <taxon>Halobacteriaceae</taxon>
        <taxon>Halobacterium</taxon>
    </lineage>
</organism>
<dbReference type="Pfam" id="PF24379">
    <property type="entry name" value="DUF7535"/>
    <property type="match status" value="1"/>
</dbReference>
<keyword evidence="3" id="KW-1185">Reference proteome</keyword>
<dbReference type="AlphaFoldDB" id="A0ABD5NFB1"/>
<protein>
    <recommendedName>
        <fullName evidence="4">Flagellin N-terminal-like domain-containing protein</fullName>
    </recommendedName>
</protein>
<evidence type="ECO:0000313" key="3">
    <source>
        <dbReference type="Proteomes" id="UP001595660"/>
    </source>
</evidence>
<accession>A0ABD5NFB1</accession>
<proteinExistence type="predicted"/>
<comment type="caution">
    <text evidence="2">The sequence shown here is derived from an EMBL/GenBank/DDBJ whole genome shotgun (WGS) entry which is preliminary data.</text>
</comment>